<dbReference type="Pfam" id="PF15177">
    <property type="entry name" value="IL28A"/>
    <property type="match status" value="1"/>
</dbReference>
<dbReference type="InterPro" id="IPR038326">
    <property type="entry name" value="IFN-lambda_sf"/>
</dbReference>
<dbReference type="GO" id="GO:0045087">
    <property type="term" value="P:innate immune response"/>
    <property type="evidence" value="ECO:0007669"/>
    <property type="project" value="TreeGrafter"/>
</dbReference>
<dbReference type="Ensembl" id="ENSJHYT00000000356.1">
    <property type="protein sequence ID" value="ENSJHYP00000000261.1"/>
    <property type="gene ID" value="ENSJHYG00000000138.1"/>
</dbReference>
<dbReference type="GO" id="GO:0051607">
    <property type="term" value="P:defense response to virus"/>
    <property type="evidence" value="ECO:0007669"/>
    <property type="project" value="UniProtKB-KW"/>
</dbReference>
<evidence type="ECO:0000256" key="3">
    <source>
        <dbReference type="ARBA" id="ARBA00022514"/>
    </source>
</evidence>
<feature type="signal peptide" evidence="7">
    <location>
        <begin position="1"/>
        <end position="21"/>
    </location>
</feature>
<evidence type="ECO:0000313" key="8">
    <source>
        <dbReference type="Ensembl" id="ENSJHYP00000000261.1"/>
    </source>
</evidence>
<dbReference type="PANTHER" id="PTHR31943">
    <property type="entry name" value="INTERLEUKIN-28 AND 29"/>
    <property type="match status" value="1"/>
</dbReference>
<dbReference type="GO" id="GO:0005125">
    <property type="term" value="F:cytokine activity"/>
    <property type="evidence" value="ECO:0007669"/>
    <property type="project" value="UniProtKB-KW"/>
</dbReference>
<dbReference type="InterPro" id="IPR029177">
    <property type="entry name" value="INF_lambda"/>
</dbReference>
<dbReference type="Proteomes" id="UP000694408">
    <property type="component" value="Unplaced"/>
</dbReference>
<evidence type="ECO:0000256" key="7">
    <source>
        <dbReference type="SAM" id="SignalP"/>
    </source>
</evidence>
<evidence type="ECO:0000256" key="4">
    <source>
        <dbReference type="ARBA" id="ARBA00022525"/>
    </source>
</evidence>
<protein>
    <recommendedName>
        <fullName evidence="10">IFNL3 protein</fullName>
    </recommendedName>
</protein>
<evidence type="ECO:0008006" key="10">
    <source>
        <dbReference type="Google" id="ProtNLM"/>
    </source>
</evidence>
<evidence type="ECO:0000256" key="6">
    <source>
        <dbReference type="ARBA" id="ARBA00023118"/>
    </source>
</evidence>
<dbReference type="OMA" id="RAESTEC"/>
<dbReference type="AlphaFoldDB" id="A0A8C5ICG5"/>
<dbReference type="GO" id="GO:0005615">
    <property type="term" value="C:extracellular space"/>
    <property type="evidence" value="ECO:0007669"/>
    <property type="project" value="UniProtKB-KW"/>
</dbReference>
<keyword evidence="9" id="KW-1185">Reference proteome</keyword>
<sequence length="166" mass="18132">MLHLGLAPLLVLVLGVSLGAAFPHDIPGKGCRLSQYQSIAPEQRHAVDRMRQEFVSTAGNGGLRVSDRVLLVAAELNLTTAMLGLPAAPGFAELCREPLHFFRSAREAVQGCVDPSHQPSGRLRHWLHKLQNAMRAESTECLRATTILHVLQVLDNLRCAALQDKC</sequence>
<organism evidence="8 9">
    <name type="scientific">Junco hyemalis</name>
    <name type="common">Dark-eyed junco</name>
    <dbReference type="NCBI Taxonomy" id="40217"/>
    <lineage>
        <taxon>Eukaryota</taxon>
        <taxon>Metazoa</taxon>
        <taxon>Chordata</taxon>
        <taxon>Craniata</taxon>
        <taxon>Vertebrata</taxon>
        <taxon>Euteleostomi</taxon>
        <taxon>Archelosauria</taxon>
        <taxon>Archosauria</taxon>
        <taxon>Dinosauria</taxon>
        <taxon>Saurischia</taxon>
        <taxon>Theropoda</taxon>
        <taxon>Coelurosauria</taxon>
        <taxon>Aves</taxon>
        <taxon>Neognathae</taxon>
        <taxon>Neoaves</taxon>
        <taxon>Telluraves</taxon>
        <taxon>Australaves</taxon>
        <taxon>Passeriformes</taxon>
        <taxon>Passerellidae</taxon>
        <taxon>Junco</taxon>
    </lineage>
</organism>
<keyword evidence="6" id="KW-0051">Antiviral defense</keyword>
<proteinExistence type="inferred from homology"/>
<keyword evidence="4" id="KW-0964">Secreted</keyword>
<dbReference type="GO" id="GO:0050778">
    <property type="term" value="P:positive regulation of immune response"/>
    <property type="evidence" value="ECO:0007669"/>
    <property type="project" value="InterPro"/>
</dbReference>
<keyword evidence="3" id="KW-0202">Cytokine</keyword>
<dbReference type="Gene3D" id="1.20.1250.60">
    <property type="entry name" value="Interferon lambda"/>
    <property type="match status" value="1"/>
</dbReference>
<evidence type="ECO:0000256" key="5">
    <source>
        <dbReference type="ARBA" id="ARBA00022729"/>
    </source>
</evidence>
<comment type="subcellular location">
    <subcellularLocation>
        <location evidence="1">Secreted</location>
    </subcellularLocation>
</comment>
<feature type="chain" id="PRO_5034090760" description="IFNL3 protein" evidence="7">
    <location>
        <begin position="22"/>
        <end position="166"/>
    </location>
</feature>
<evidence type="ECO:0000256" key="2">
    <source>
        <dbReference type="ARBA" id="ARBA00008717"/>
    </source>
</evidence>
<dbReference type="GO" id="GO:0007259">
    <property type="term" value="P:cell surface receptor signaling pathway via JAK-STAT"/>
    <property type="evidence" value="ECO:0007669"/>
    <property type="project" value="InterPro"/>
</dbReference>
<dbReference type="PANTHER" id="PTHR31943:SF1">
    <property type="entry name" value="INTERFERON LAMBDA-2-RELATED"/>
    <property type="match status" value="1"/>
</dbReference>
<comment type="similarity">
    <text evidence="2">Belongs to the lambda interferon family.</text>
</comment>
<keyword evidence="5 7" id="KW-0732">Signal</keyword>
<reference evidence="8" key="2">
    <citation type="submission" date="2025-09" db="UniProtKB">
        <authorList>
            <consortium name="Ensembl"/>
        </authorList>
    </citation>
    <scope>IDENTIFICATION</scope>
</reference>
<reference evidence="8" key="1">
    <citation type="submission" date="2025-08" db="UniProtKB">
        <authorList>
            <consortium name="Ensembl"/>
        </authorList>
    </citation>
    <scope>IDENTIFICATION</scope>
</reference>
<evidence type="ECO:0000313" key="9">
    <source>
        <dbReference type="Proteomes" id="UP000694408"/>
    </source>
</evidence>
<evidence type="ECO:0000256" key="1">
    <source>
        <dbReference type="ARBA" id="ARBA00004613"/>
    </source>
</evidence>
<name>A0A8C5ICG5_JUNHY</name>
<accession>A0A8C5ICG5</accession>